<sequence>KEVSRSRIPRLVLRPQQKVSPASESPFSEEESREFNPPSSSGGSGRTISSNSFCSDDTGCPSSQSVSPVKTPSDAGNSPISFCTGSDGDFSRKKFSPGSMSEGHTQLARYKKETKTSLVKPGDEADFSSSSSTGSISAPEVHMSAAGSKRSSFSRNRGPYGRNNGSLSYKSGASPPASHGKDASSTLCKNHLSPANIHQSYRASSASSSNSGSYKGSDSSPVMRQVWRYNSCGDSHSIKPQNPEQYLTPLQQKEVTVRHLKTKLKESESKLKERETEIEELKAQLGRMREDWIEEECNRVEAELALKEARSEIKQLKLVIESMKNSLAEKDKKIQKYFIDINIQNKKLESLLQSMEMAQNHSVRDEQCLEYTCDSEGKLLALCATMPDSPITEDQGLEEVADSELLLSEDRANGTDSSGESLATTTSELSDPAPFSAAVNKEMLEIILDGKLTYCQEEGKSNNMTVEQAIQTDVVPYSLDVEQLIQNIFRAQDTCPLSPPSSLKELGEFSLGSFSDSGIIVDLTPSDPNSAILLSPMESPCKKVEHGVNENRFMKELDFTETHDDEAFECVNTGIKRRYWSSSLLGDLLAVAAPVVPTIVWALSTQRGGTDPIYNIGALLRGCCLVALHSLRRTPFNIKT</sequence>
<dbReference type="GO" id="GO:0060074">
    <property type="term" value="P:synapse maturation"/>
    <property type="evidence" value="ECO:0007669"/>
    <property type="project" value="TreeGrafter"/>
</dbReference>
<protein>
    <submittedName>
        <fullName evidence="9">SYBU protein</fullName>
    </submittedName>
</protein>
<feature type="non-terminal residue" evidence="9">
    <location>
        <position position="1"/>
    </location>
</feature>
<feature type="compositionally biased region" description="Low complexity" evidence="8">
    <location>
        <begin position="200"/>
        <end position="220"/>
    </location>
</feature>
<feature type="compositionally biased region" description="Low complexity" evidence="8">
    <location>
        <begin position="128"/>
        <end position="137"/>
    </location>
</feature>
<dbReference type="EMBL" id="VZRL01001630">
    <property type="protein sequence ID" value="NWV19395.1"/>
    <property type="molecule type" value="Genomic_DNA"/>
</dbReference>
<dbReference type="PANTHER" id="PTHR16208">
    <property type="entry name" value="MICROTUBULE-ASSOCIATED PROTEIN/SYNTAPHILIN"/>
    <property type="match status" value="1"/>
</dbReference>
<accession>A0A7K6CZM2</accession>
<organism evidence="9 10">
    <name type="scientific">Origma solitaria</name>
    <dbReference type="NCBI Taxonomy" id="720586"/>
    <lineage>
        <taxon>Eukaryota</taxon>
        <taxon>Metazoa</taxon>
        <taxon>Chordata</taxon>
        <taxon>Craniata</taxon>
        <taxon>Vertebrata</taxon>
        <taxon>Euteleostomi</taxon>
        <taxon>Archelosauria</taxon>
        <taxon>Archosauria</taxon>
        <taxon>Dinosauria</taxon>
        <taxon>Saurischia</taxon>
        <taxon>Theropoda</taxon>
        <taxon>Coelurosauria</taxon>
        <taxon>Aves</taxon>
        <taxon>Neognathae</taxon>
        <taxon>Neoaves</taxon>
        <taxon>Telluraves</taxon>
        <taxon>Australaves</taxon>
        <taxon>Passeriformes</taxon>
        <taxon>Meliphagoidea</taxon>
        <taxon>Acanthizidae</taxon>
        <taxon>Origma</taxon>
    </lineage>
</organism>
<feature type="non-terminal residue" evidence="9">
    <location>
        <position position="640"/>
    </location>
</feature>
<proteinExistence type="predicted"/>
<feature type="compositionally biased region" description="Polar residues" evidence="8">
    <location>
        <begin position="60"/>
        <end position="84"/>
    </location>
</feature>
<dbReference type="AlphaFoldDB" id="A0A7K6CZM2"/>
<dbReference type="Proteomes" id="UP000571324">
    <property type="component" value="Unassembled WGS sequence"/>
</dbReference>
<evidence type="ECO:0000256" key="4">
    <source>
        <dbReference type="ARBA" id="ARBA00022989"/>
    </source>
</evidence>
<evidence type="ECO:0000256" key="3">
    <source>
        <dbReference type="ARBA" id="ARBA00022692"/>
    </source>
</evidence>
<dbReference type="OrthoDB" id="5807119at2759"/>
<evidence type="ECO:0000313" key="9">
    <source>
        <dbReference type="EMBL" id="NWV19395.1"/>
    </source>
</evidence>
<keyword evidence="2" id="KW-0597">Phosphoprotein</keyword>
<dbReference type="GO" id="GO:0005881">
    <property type="term" value="C:cytoplasmic microtubule"/>
    <property type="evidence" value="ECO:0007669"/>
    <property type="project" value="TreeGrafter"/>
</dbReference>
<feature type="region of interest" description="Disordered" evidence="8">
    <location>
        <begin position="1"/>
        <end position="220"/>
    </location>
</feature>
<dbReference type="GO" id="GO:0016020">
    <property type="term" value="C:membrane"/>
    <property type="evidence" value="ECO:0007669"/>
    <property type="project" value="UniProtKB-SubCell"/>
</dbReference>
<feature type="coiled-coil region" evidence="7">
    <location>
        <begin position="250"/>
        <end position="333"/>
    </location>
</feature>
<keyword evidence="6" id="KW-0472">Membrane</keyword>
<keyword evidence="3" id="KW-0812">Transmembrane</keyword>
<reference evidence="9 10" key="1">
    <citation type="submission" date="2019-09" db="EMBL/GenBank/DDBJ databases">
        <title>Bird 10,000 Genomes (B10K) Project - Family phase.</title>
        <authorList>
            <person name="Zhang G."/>
        </authorList>
    </citation>
    <scope>NUCLEOTIDE SEQUENCE [LARGE SCALE GENOMIC DNA]</scope>
    <source>
        <strain evidence="9">B10K-DU-029-52</strain>
    </source>
</reference>
<feature type="compositionally biased region" description="Low complexity" evidence="8">
    <location>
        <begin position="35"/>
        <end position="52"/>
    </location>
</feature>
<evidence type="ECO:0000256" key="5">
    <source>
        <dbReference type="ARBA" id="ARBA00023054"/>
    </source>
</evidence>
<name>A0A7K6CZM2_9PASS</name>
<evidence type="ECO:0000313" key="10">
    <source>
        <dbReference type="Proteomes" id="UP000571324"/>
    </source>
</evidence>
<comment type="caution">
    <text evidence="9">The sequence shown here is derived from an EMBL/GenBank/DDBJ whole genome shotgun (WGS) entry which is preliminary data.</text>
</comment>
<dbReference type="Pfam" id="PF15290">
    <property type="entry name" value="Syntaphilin"/>
    <property type="match status" value="1"/>
</dbReference>
<evidence type="ECO:0000256" key="7">
    <source>
        <dbReference type="SAM" id="Coils"/>
    </source>
</evidence>
<feature type="compositionally biased region" description="Polar residues" evidence="8">
    <location>
        <begin position="414"/>
        <end position="429"/>
    </location>
</feature>
<keyword evidence="5 7" id="KW-0175">Coiled coil</keyword>
<gene>
    <name evidence="9" type="primary">Sybu</name>
    <name evidence="9" type="ORF">ORISOL_R05263</name>
</gene>
<keyword evidence="10" id="KW-1185">Reference proteome</keyword>
<feature type="region of interest" description="Disordered" evidence="8">
    <location>
        <begin position="411"/>
        <end position="430"/>
    </location>
</feature>
<keyword evidence="4" id="KW-1133">Transmembrane helix</keyword>
<evidence type="ECO:0000256" key="8">
    <source>
        <dbReference type="SAM" id="MobiDB-lite"/>
    </source>
</evidence>
<comment type="subcellular location">
    <subcellularLocation>
        <location evidence="1">Membrane</location>
        <topology evidence="1">Single-pass membrane protein</topology>
    </subcellularLocation>
</comment>
<evidence type="ECO:0000256" key="2">
    <source>
        <dbReference type="ARBA" id="ARBA00022553"/>
    </source>
</evidence>
<dbReference type="PANTHER" id="PTHR16208:SF4">
    <property type="entry name" value="SYNTABULIN"/>
    <property type="match status" value="1"/>
</dbReference>
<dbReference type="InterPro" id="IPR028197">
    <property type="entry name" value="Syntaphilin/Syntabulin"/>
</dbReference>
<dbReference type="GO" id="GO:1904115">
    <property type="term" value="C:axon cytoplasm"/>
    <property type="evidence" value="ECO:0007669"/>
    <property type="project" value="GOC"/>
</dbReference>
<dbReference type="GO" id="GO:0019896">
    <property type="term" value="P:axonal transport of mitochondrion"/>
    <property type="evidence" value="ECO:0007669"/>
    <property type="project" value="TreeGrafter"/>
</dbReference>
<evidence type="ECO:0000256" key="1">
    <source>
        <dbReference type="ARBA" id="ARBA00004167"/>
    </source>
</evidence>
<evidence type="ECO:0000256" key="6">
    <source>
        <dbReference type="ARBA" id="ARBA00023136"/>
    </source>
</evidence>